<dbReference type="Pfam" id="PF01726">
    <property type="entry name" value="LexA_DNA_bind"/>
    <property type="match status" value="1"/>
</dbReference>
<dbReference type="AlphaFoldDB" id="A0AAE3IT06"/>
<gene>
    <name evidence="2" type="ORF">OEV98_10880</name>
</gene>
<dbReference type="RefSeq" id="WP_263073299.1">
    <property type="nucleotide sequence ID" value="NZ_JAOUSF010000003.1"/>
</dbReference>
<name>A0AAE3IT06_9BACI</name>
<dbReference type="InterPro" id="IPR036390">
    <property type="entry name" value="WH_DNA-bd_sf"/>
</dbReference>
<dbReference type="SUPFAM" id="SSF46785">
    <property type="entry name" value="Winged helix' DNA-binding domain"/>
    <property type="match status" value="1"/>
</dbReference>
<dbReference type="GO" id="GO:0006508">
    <property type="term" value="P:proteolysis"/>
    <property type="evidence" value="ECO:0007669"/>
    <property type="project" value="InterPro"/>
</dbReference>
<dbReference type="GO" id="GO:0004252">
    <property type="term" value="F:serine-type endopeptidase activity"/>
    <property type="evidence" value="ECO:0007669"/>
    <property type="project" value="InterPro"/>
</dbReference>
<sequence>MFYYEEEHISRADRMKKQEEEIYTIIKDFIMKNKYSPSILEITKKSSVASKSTVFAYMHRLKNKGLIDWKPGTPRSISLTTLTEKAQ</sequence>
<reference evidence="2" key="1">
    <citation type="submission" date="2022-10" db="EMBL/GenBank/DDBJ databases">
        <title>Description of Fervidibacillus gen. nov. in the family Fervidibacillaceae fam. nov. with two species, Fervidibacillus albus sp. nov., and Fervidibacillus halotolerans sp. nov., isolated from tidal flat sediments.</title>
        <authorList>
            <person name="Kwon K.K."/>
            <person name="Yang S.-H."/>
        </authorList>
    </citation>
    <scope>NUCLEOTIDE SEQUENCE</scope>
    <source>
        <strain evidence="2">JCM 19140</strain>
    </source>
</reference>
<evidence type="ECO:0000259" key="1">
    <source>
        <dbReference type="Pfam" id="PF01726"/>
    </source>
</evidence>
<dbReference type="EMBL" id="JAOUSF010000003">
    <property type="protein sequence ID" value="MCU9614063.1"/>
    <property type="molecule type" value="Genomic_DNA"/>
</dbReference>
<dbReference type="InterPro" id="IPR006199">
    <property type="entry name" value="LexA_DNA-bd_dom"/>
</dbReference>
<comment type="caution">
    <text evidence="2">The sequence shown here is derived from an EMBL/GenBank/DDBJ whole genome shotgun (WGS) entry which is preliminary data.</text>
</comment>
<feature type="domain" description="LexA repressor DNA-binding" evidence="1">
    <location>
        <begin position="19"/>
        <end position="75"/>
    </location>
</feature>
<protein>
    <recommendedName>
        <fullName evidence="1">LexA repressor DNA-binding domain-containing protein</fullName>
    </recommendedName>
</protein>
<proteinExistence type="predicted"/>
<evidence type="ECO:0000313" key="3">
    <source>
        <dbReference type="Proteomes" id="UP001209318"/>
    </source>
</evidence>
<dbReference type="InterPro" id="IPR036388">
    <property type="entry name" value="WH-like_DNA-bd_sf"/>
</dbReference>
<dbReference type="Proteomes" id="UP001209318">
    <property type="component" value="Unassembled WGS sequence"/>
</dbReference>
<dbReference type="Gene3D" id="1.10.10.10">
    <property type="entry name" value="Winged helix-like DNA-binding domain superfamily/Winged helix DNA-binding domain"/>
    <property type="match status" value="1"/>
</dbReference>
<evidence type="ECO:0000313" key="2">
    <source>
        <dbReference type="EMBL" id="MCU9614063.1"/>
    </source>
</evidence>
<organism evidence="2 3">
    <name type="scientific">Perspicuibacillus lycopersici</name>
    <dbReference type="NCBI Taxonomy" id="1325689"/>
    <lineage>
        <taxon>Bacteria</taxon>
        <taxon>Bacillati</taxon>
        <taxon>Bacillota</taxon>
        <taxon>Bacilli</taxon>
        <taxon>Bacillales</taxon>
        <taxon>Bacillaceae</taxon>
        <taxon>Perspicuibacillus</taxon>
    </lineage>
</organism>
<keyword evidence="3" id="KW-1185">Reference proteome</keyword>
<accession>A0AAE3IT06</accession>